<evidence type="ECO:0000313" key="2">
    <source>
        <dbReference type="Proteomes" id="UP001060336"/>
    </source>
</evidence>
<keyword evidence="2" id="KW-1185">Reference proteome</keyword>
<proteinExistence type="predicted"/>
<accession>A0A9J7ANW6</accession>
<dbReference type="EMBL" id="CP102480">
    <property type="protein sequence ID" value="UUX48289.1"/>
    <property type="molecule type" value="Genomic_DNA"/>
</dbReference>
<sequence>MSKTLVATMMSATGDTQEDYVFTTEDDDIWHKTPINIIRVFAEYVDEKVFPRELVDFEINASFKNEEHKCVTAMGHMVFERGRIPFTLMIGEPKASK</sequence>
<organism evidence="1 2">
    <name type="scientific">Nisaea acidiphila</name>
    <dbReference type="NCBI Taxonomy" id="1862145"/>
    <lineage>
        <taxon>Bacteria</taxon>
        <taxon>Pseudomonadati</taxon>
        <taxon>Pseudomonadota</taxon>
        <taxon>Alphaproteobacteria</taxon>
        <taxon>Rhodospirillales</taxon>
        <taxon>Thalassobaculaceae</taxon>
        <taxon>Nisaea</taxon>
    </lineage>
</organism>
<dbReference type="Proteomes" id="UP001060336">
    <property type="component" value="Chromosome"/>
</dbReference>
<dbReference type="KEGG" id="naci:NUH88_12775"/>
<dbReference type="RefSeq" id="WP_257766797.1">
    <property type="nucleotide sequence ID" value="NZ_CP102480.1"/>
</dbReference>
<gene>
    <name evidence="1" type="ORF">NUH88_12775</name>
</gene>
<dbReference type="AlphaFoldDB" id="A0A9J7ANW6"/>
<protein>
    <submittedName>
        <fullName evidence="1">Uncharacterized protein</fullName>
    </submittedName>
</protein>
<evidence type="ECO:0000313" key="1">
    <source>
        <dbReference type="EMBL" id="UUX48289.1"/>
    </source>
</evidence>
<name>A0A9J7ANW6_9PROT</name>
<reference evidence="1" key="1">
    <citation type="submission" date="2022-08" db="EMBL/GenBank/DDBJ databases">
        <title>Nisaea acidiphila sp. nov., isolated from a marine algal debris and emended description of the genus Nisaea Urios et al. 2008.</title>
        <authorList>
            <person name="Kwon K."/>
        </authorList>
    </citation>
    <scope>NUCLEOTIDE SEQUENCE</scope>
    <source>
        <strain evidence="1">MEBiC11861</strain>
    </source>
</reference>